<evidence type="ECO:0000313" key="2">
    <source>
        <dbReference type="Proteomes" id="UP000440004"/>
    </source>
</evidence>
<dbReference type="RefSeq" id="WP_152801076.1">
    <property type="nucleotide sequence ID" value="NZ_WHNX01000002.1"/>
</dbReference>
<dbReference type="AlphaFoldDB" id="A0A6A7K582"/>
<protein>
    <submittedName>
        <fullName evidence="1">Uncharacterized protein</fullName>
    </submittedName>
</protein>
<organism evidence="1 2">
    <name type="scientific">Alkalibaculum sporogenes</name>
    <dbReference type="NCBI Taxonomy" id="2655001"/>
    <lineage>
        <taxon>Bacteria</taxon>
        <taxon>Bacillati</taxon>
        <taxon>Bacillota</taxon>
        <taxon>Clostridia</taxon>
        <taxon>Eubacteriales</taxon>
        <taxon>Eubacteriaceae</taxon>
        <taxon>Alkalibaculum</taxon>
    </lineage>
</organism>
<keyword evidence="2" id="KW-1185">Reference proteome</keyword>
<accession>A0A6A7K582</accession>
<comment type="caution">
    <text evidence="1">The sequence shown here is derived from an EMBL/GenBank/DDBJ whole genome shotgun (WGS) entry which is preliminary data.</text>
</comment>
<dbReference type="Proteomes" id="UP000440004">
    <property type="component" value="Unassembled WGS sequence"/>
</dbReference>
<dbReference type="EMBL" id="WHNX01000002">
    <property type="protein sequence ID" value="MPW24521.1"/>
    <property type="molecule type" value="Genomic_DNA"/>
</dbReference>
<sequence length="186" mass="20500">MKKTYNKKFILLMLITLIATGGCTVNDYPIYHFTESASICVPGSIGDSRTLGESYLENRGDRTITILEVTLVNPIDMSIIESSILNVIDEENPNETTLVGGVFWPLEEPPLHWDSRVPAEGAVLKPGDEGNLVLAVTSHATETATAEAIRIVYKDETGKKYKQDTNVKYFISSLDCSEAINLDSKE</sequence>
<gene>
    <name evidence="1" type="ORF">GC105_01775</name>
</gene>
<proteinExistence type="predicted"/>
<dbReference type="PROSITE" id="PS51257">
    <property type="entry name" value="PROKAR_LIPOPROTEIN"/>
    <property type="match status" value="1"/>
</dbReference>
<reference evidence="1 2" key="1">
    <citation type="submission" date="2019-10" db="EMBL/GenBank/DDBJ databases">
        <title>Alkalibaculum tamaniensis sp.nov., a new alkaliphilic acetogen, isolated on methoxylated aromatics from a mud volcano.</title>
        <authorList>
            <person name="Khomyakova M.A."/>
            <person name="Merkel A.Y."/>
            <person name="Bonch-Osmolovskaya E.A."/>
            <person name="Slobodkin A.I."/>
        </authorList>
    </citation>
    <scope>NUCLEOTIDE SEQUENCE [LARGE SCALE GENOMIC DNA]</scope>
    <source>
        <strain evidence="1 2">M08DMB</strain>
    </source>
</reference>
<evidence type="ECO:0000313" key="1">
    <source>
        <dbReference type="EMBL" id="MPW24521.1"/>
    </source>
</evidence>
<name>A0A6A7K582_9FIRM</name>